<gene>
    <name evidence="2" type="ORF">TSUD_327550</name>
</gene>
<evidence type="ECO:0000313" key="3">
    <source>
        <dbReference type="Proteomes" id="UP000242715"/>
    </source>
</evidence>
<dbReference type="Proteomes" id="UP000242715">
    <property type="component" value="Unassembled WGS sequence"/>
</dbReference>
<sequence length="61" mass="6567">MTANSSALLGLGNEKHTSATEEEDLKERSLKKIKGGNQRFAPSSSVPISYADIGRSTCVRE</sequence>
<protein>
    <submittedName>
        <fullName evidence="2">Uncharacterized protein</fullName>
    </submittedName>
</protein>
<organism evidence="2 3">
    <name type="scientific">Trifolium subterraneum</name>
    <name type="common">Subterranean clover</name>
    <dbReference type="NCBI Taxonomy" id="3900"/>
    <lineage>
        <taxon>Eukaryota</taxon>
        <taxon>Viridiplantae</taxon>
        <taxon>Streptophyta</taxon>
        <taxon>Embryophyta</taxon>
        <taxon>Tracheophyta</taxon>
        <taxon>Spermatophyta</taxon>
        <taxon>Magnoliopsida</taxon>
        <taxon>eudicotyledons</taxon>
        <taxon>Gunneridae</taxon>
        <taxon>Pentapetalae</taxon>
        <taxon>rosids</taxon>
        <taxon>fabids</taxon>
        <taxon>Fabales</taxon>
        <taxon>Fabaceae</taxon>
        <taxon>Papilionoideae</taxon>
        <taxon>50 kb inversion clade</taxon>
        <taxon>NPAAA clade</taxon>
        <taxon>Hologalegina</taxon>
        <taxon>IRL clade</taxon>
        <taxon>Trifolieae</taxon>
        <taxon>Trifolium</taxon>
    </lineage>
</organism>
<evidence type="ECO:0000256" key="1">
    <source>
        <dbReference type="SAM" id="MobiDB-lite"/>
    </source>
</evidence>
<dbReference type="EMBL" id="DF974113">
    <property type="protein sequence ID" value="GAU45297.1"/>
    <property type="molecule type" value="Genomic_DNA"/>
</dbReference>
<accession>A0A2Z6PK19</accession>
<feature type="region of interest" description="Disordered" evidence="1">
    <location>
        <begin position="1"/>
        <end position="45"/>
    </location>
</feature>
<keyword evidence="3" id="KW-1185">Reference proteome</keyword>
<proteinExistence type="predicted"/>
<evidence type="ECO:0000313" key="2">
    <source>
        <dbReference type="EMBL" id="GAU45297.1"/>
    </source>
</evidence>
<name>A0A2Z6PK19_TRISU</name>
<reference evidence="3" key="1">
    <citation type="journal article" date="2017" name="Front. Plant Sci.">
        <title>Climate Clever Clovers: New Paradigm to Reduce the Environmental Footprint of Ruminants by Breeding Low Methanogenic Forages Utilizing Haplotype Variation.</title>
        <authorList>
            <person name="Kaur P."/>
            <person name="Appels R."/>
            <person name="Bayer P.E."/>
            <person name="Keeble-Gagnere G."/>
            <person name="Wang J."/>
            <person name="Hirakawa H."/>
            <person name="Shirasawa K."/>
            <person name="Vercoe P."/>
            <person name="Stefanova K."/>
            <person name="Durmic Z."/>
            <person name="Nichols P."/>
            <person name="Revell C."/>
            <person name="Isobe S.N."/>
            <person name="Edwards D."/>
            <person name="Erskine W."/>
        </authorList>
    </citation>
    <scope>NUCLEOTIDE SEQUENCE [LARGE SCALE GENOMIC DNA]</scope>
    <source>
        <strain evidence="3">cv. Daliak</strain>
    </source>
</reference>
<dbReference type="AlphaFoldDB" id="A0A2Z6PK19"/>
<feature type="compositionally biased region" description="Basic and acidic residues" evidence="1">
    <location>
        <begin position="13"/>
        <end position="30"/>
    </location>
</feature>
<dbReference type="OrthoDB" id="10510196at2759"/>